<dbReference type="PANTHER" id="PTHR32071:SF117">
    <property type="entry name" value="PTS-DEPENDENT DIHYDROXYACETONE KINASE OPERON REGULATORY PROTEIN-RELATED"/>
    <property type="match status" value="1"/>
</dbReference>
<dbReference type="KEGG" id="samy:DB32_005061"/>
<dbReference type="InterPro" id="IPR003018">
    <property type="entry name" value="GAF"/>
</dbReference>
<dbReference type="PROSITE" id="PS00675">
    <property type="entry name" value="SIGMA54_INTERACT_1"/>
    <property type="match status" value="1"/>
</dbReference>
<sequence>MPTRREPRSLSSESDAMLEALFTSPSVGLALLDADLRFVRVNALVAALDGAPIEAHVGRTVEDVMPSLAPVLVPLLKGVLERGEPRLDVALPTERAQVLASFFPMRLRDGSRGVTVVCVDRSGSGDASLLGRLRFDDLVARLSAELAEVSPERLDRTLEQSLEAVATTFDADRALVMLLDAQSATIRRTHEWHRADLEALPGLEVPMPVAAFPWASEKLFAGQPVLSSNFEGLPEHAEAERLLLHLDGPGSTAIEPLRVGPRTLGIVVFSWRERARDWTPLLRARLRTVAELIATALDRRELERTAHDRLRFEQLLSRISTSLIEASAARLDDAIGSALRMLAQAMEVDRAYVYEIDEETATARSVYQHAEPGVPEIKTRVWSFAKDAAWGLAELRAGRALVVPRVEELPERAAAERDVLLAGGVRSLLIAPMRVGDRLIGIVGTDTRREIAWSDVVVSRAQLVGEIFASAVDRRRLERLAAERQRIDALLATISTALIDAPAERIDEELGGALARICVELGLVRALVMRFDRAASTFRVTHHAGAPAAFDVGVDQPRSELEGALAPTLSRGVHLVRTAALPPGRLRETWERQGIVGAAAAALRRHDDVVGALVFLSREERAFEGTFRARILLMEDVVAHALARRDAELARRAAFDELERMKAQLERERDYLREEIRGEHDVHAIVAQSAAQQRVMTSVEAVASTSASVLVRGETGVGKELIARAIHARSPRAERPLVKVDCASIPHELFEREFFGQVRGAIAGALEDRVGRFELADRGTLFLDEVGEIPLEMQSKLLRVLQDGALERIGDPRTRRVDVRVIAATNRDLEADVAAGRFRRDLYYRLGVFPLEVPPLRERAEDVLPLARYYLRRSVKALGRGPLELTRVHERLLIDHDWPGNVRELANVIERAVILSSGSELRLDLAMPKRARTTPVATPPAVVPSAARDEPEKPAPAPIRTESELRELERANLLAALERAGGRIAGRGGAAEVLGVRPSTLRDRMRAFGIEARHYRRS</sequence>
<dbReference type="InterPro" id="IPR035965">
    <property type="entry name" value="PAS-like_dom_sf"/>
</dbReference>
<dbReference type="Gene3D" id="3.40.50.300">
    <property type="entry name" value="P-loop containing nucleotide triphosphate hydrolases"/>
    <property type="match status" value="1"/>
</dbReference>
<keyword evidence="5" id="KW-0010">Activator</keyword>
<keyword evidence="2" id="KW-0067">ATP-binding</keyword>
<dbReference type="SUPFAM" id="SSF46689">
    <property type="entry name" value="Homeodomain-like"/>
    <property type="match status" value="1"/>
</dbReference>
<dbReference type="InterPro" id="IPR027417">
    <property type="entry name" value="P-loop_NTPase"/>
</dbReference>
<dbReference type="Pfam" id="PF08448">
    <property type="entry name" value="PAS_4"/>
    <property type="match status" value="1"/>
</dbReference>
<evidence type="ECO:0000256" key="8">
    <source>
        <dbReference type="SAM" id="MobiDB-lite"/>
    </source>
</evidence>
<dbReference type="Gene3D" id="3.30.450.20">
    <property type="entry name" value="PAS domain"/>
    <property type="match status" value="1"/>
</dbReference>
<evidence type="ECO:0000256" key="3">
    <source>
        <dbReference type="ARBA" id="ARBA00023015"/>
    </source>
</evidence>
<dbReference type="InterPro" id="IPR002197">
    <property type="entry name" value="HTH_Fis"/>
</dbReference>
<dbReference type="InterPro" id="IPR002078">
    <property type="entry name" value="Sigma_54_int"/>
</dbReference>
<dbReference type="PANTHER" id="PTHR32071">
    <property type="entry name" value="TRANSCRIPTIONAL REGULATORY PROTEIN"/>
    <property type="match status" value="1"/>
</dbReference>
<dbReference type="SMART" id="SM00065">
    <property type="entry name" value="GAF"/>
    <property type="match status" value="2"/>
</dbReference>
<evidence type="ECO:0000256" key="4">
    <source>
        <dbReference type="ARBA" id="ARBA00023125"/>
    </source>
</evidence>
<organism evidence="10 11">
    <name type="scientific">Sandaracinus amylolyticus</name>
    <dbReference type="NCBI Taxonomy" id="927083"/>
    <lineage>
        <taxon>Bacteria</taxon>
        <taxon>Pseudomonadati</taxon>
        <taxon>Myxococcota</taxon>
        <taxon>Polyangia</taxon>
        <taxon>Polyangiales</taxon>
        <taxon>Sandaracinaceae</taxon>
        <taxon>Sandaracinus</taxon>
    </lineage>
</organism>
<evidence type="ECO:0000256" key="2">
    <source>
        <dbReference type="ARBA" id="ARBA00022840"/>
    </source>
</evidence>
<keyword evidence="1" id="KW-0547">Nucleotide-binding</keyword>
<dbReference type="GO" id="GO:0005524">
    <property type="term" value="F:ATP binding"/>
    <property type="evidence" value="ECO:0007669"/>
    <property type="project" value="UniProtKB-KW"/>
</dbReference>
<keyword evidence="6" id="KW-0804">Transcription</keyword>
<feature type="region of interest" description="Disordered" evidence="8">
    <location>
        <begin position="934"/>
        <end position="960"/>
    </location>
</feature>
<dbReference type="Gene3D" id="1.10.10.60">
    <property type="entry name" value="Homeodomain-like"/>
    <property type="match status" value="1"/>
</dbReference>
<keyword evidence="4" id="KW-0238">DNA-binding</keyword>
<evidence type="ECO:0000256" key="5">
    <source>
        <dbReference type="ARBA" id="ARBA00023159"/>
    </source>
</evidence>
<dbReference type="GO" id="GO:0006355">
    <property type="term" value="P:regulation of DNA-templated transcription"/>
    <property type="evidence" value="ECO:0007669"/>
    <property type="project" value="InterPro"/>
</dbReference>
<evidence type="ECO:0000256" key="6">
    <source>
        <dbReference type="ARBA" id="ARBA00023163"/>
    </source>
</evidence>
<dbReference type="SUPFAM" id="SSF52540">
    <property type="entry name" value="P-loop containing nucleoside triphosphate hydrolases"/>
    <property type="match status" value="1"/>
</dbReference>
<evidence type="ECO:0000256" key="7">
    <source>
        <dbReference type="SAM" id="Coils"/>
    </source>
</evidence>
<dbReference type="SMART" id="SM00382">
    <property type="entry name" value="AAA"/>
    <property type="match status" value="1"/>
</dbReference>
<dbReference type="FunFam" id="3.40.50.300:FF:000006">
    <property type="entry name" value="DNA-binding transcriptional regulator NtrC"/>
    <property type="match status" value="1"/>
</dbReference>
<evidence type="ECO:0000259" key="9">
    <source>
        <dbReference type="PROSITE" id="PS50045"/>
    </source>
</evidence>
<gene>
    <name evidence="10" type="ORF">DB32_005061</name>
</gene>
<name>A0A0F6W5D7_9BACT</name>
<keyword evidence="3" id="KW-0805">Transcription regulation</keyword>
<dbReference type="Gene3D" id="3.30.450.40">
    <property type="match status" value="3"/>
</dbReference>
<dbReference type="Pfam" id="PF25601">
    <property type="entry name" value="AAA_lid_14"/>
    <property type="match status" value="1"/>
</dbReference>
<dbReference type="RefSeq" id="WP_053235116.1">
    <property type="nucleotide sequence ID" value="NZ_CP011125.1"/>
</dbReference>
<dbReference type="GO" id="GO:0043565">
    <property type="term" value="F:sequence-specific DNA binding"/>
    <property type="evidence" value="ECO:0007669"/>
    <property type="project" value="InterPro"/>
</dbReference>
<dbReference type="InterPro" id="IPR013656">
    <property type="entry name" value="PAS_4"/>
</dbReference>
<evidence type="ECO:0000256" key="1">
    <source>
        <dbReference type="ARBA" id="ARBA00022741"/>
    </source>
</evidence>
<dbReference type="PROSITE" id="PS50045">
    <property type="entry name" value="SIGMA54_INTERACT_4"/>
    <property type="match status" value="1"/>
</dbReference>
<dbReference type="EMBL" id="CP011125">
    <property type="protein sequence ID" value="AKF07912.1"/>
    <property type="molecule type" value="Genomic_DNA"/>
</dbReference>
<keyword evidence="7" id="KW-0175">Coiled coil</keyword>
<dbReference type="SUPFAM" id="SSF55781">
    <property type="entry name" value="GAF domain-like"/>
    <property type="match status" value="3"/>
</dbReference>
<dbReference type="Pfam" id="PF02954">
    <property type="entry name" value="HTH_8"/>
    <property type="match status" value="1"/>
</dbReference>
<feature type="domain" description="Sigma-54 factor interaction" evidence="9">
    <location>
        <begin position="685"/>
        <end position="914"/>
    </location>
</feature>
<keyword evidence="11" id="KW-1185">Reference proteome</keyword>
<keyword evidence="10" id="KW-0456">Lyase</keyword>
<dbReference type="AlphaFoldDB" id="A0A0F6W5D7"/>
<dbReference type="Gene3D" id="1.10.8.60">
    <property type="match status" value="1"/>
</dbReference>
<dbReference type="InterPro" id="IPR058031">
    <property type="entry name" value="AAA_lid_NorR"/>
</dbReference>
<proteinExistence type="predicted"/>
<dbReference type="InterPro" id="IPR009057">
    <property type="entry name" value="Homeodomain-like_sf"/>
</dbReference>
<accession>A0A0F6W5D7</accession>
<evidence type="ECO:0000313" key="10">
    <source>
        <dbReference type="EMBL" id="AKF07912.1"/>
    </source>
</evidence>
<dbReference type="STRING" id="927083.DB32_005061"/>
<dbReference type="InterPro" id="IPR025662">
    <property type="entry name" value="Sigma_54_int_dom_ATP-bd_1"/>
</dbReference>
<dbReference type="Pfam" id="PF00158">
    <property type="entry name" value="Sigma54_activat"/>
    <property type="match status" value="1"/>
</dbReference>
<dbReference type="SUPFAM" id="SSF55785">
    <property type="entry name" value="PYP-like sensor domain (PAS domain)"/>
    <property type="match status" value="1"/>
</dbReference>
<dbReference type="InterPro" id="IPR025944">
    <property type="entry name" value="Sigma_54_int_dom_CS"/>
</dbReference>
<dbReference type="Proteomes" id="UP000034883">
    <property type="component" value="Chromosome"/>
</dbReference>
<feature type="coiled-coil region" evidence="7">
    <location>
        <begin position="644"/>
        <end position="675"/>
    </location>
</feature>
<protein>
    <submittedName>
        <fullName evidence="10">Formate hydrogenlyase transcriptional activator</fullName>
    </submittedName>
</protein>
<dbReference type="CDD" id="cd00009">
    <property type="entry name" value="AAA"/>
    <property type="match status" value="1"/>
</dbReference>
<dbReference type="InterPro" id="IPR029016">
    <property type="entry name" value="GAF-like_dom_sf"/>
</dbReference>
<dbReference type="PROSITE" id="PS00688">
    <property type="entry name" value="SIGMA54_INTERACT_3"/>
    <property type="match status" value="1"/>
</dbReference>
<dbReference type="InterPro" id="IPR003593">
    <property type="entry name" value="AAA+_ATPase"/>
</dbReference>
<reference evidence="10 11" key="1">
    <citation type="submission" date="2015-03" db="EMBL/GenBank/DDBJ databases">
        <title>Genome assembly of Sandaracinus amylolyticus DSM 53668.</title>
        <authorList>
            <person name="Sharma G."/>
            <person name="Subramanian S."/>
        </authorList>
    </citation>
    <scope>NUCLEOTIDE SEQUENCE [LARGE SCALE GENOMIC DNA]</scope>
    <source>
        <strain evidence="10 11">DSM 53668</strain>
    </source>
</reference>
<dbReference type="GO" id="GO:0016829">
    <property type="term" value="F:lyase activity"/>
    <property type="evidence" value="ECO:0007669"/>
    <property type="project" value="UniProtKB-KW"/>
</dbReference>
<dbReference type="Pfam" id="PF01590">
    <property type="entry name" value="GAF"/>
    <property type="match status" value="2"/>
</dbReference>
<evidence type="ECO:0000313" key="11">
    <source>
        <dbReference type="Proteomes" id="UP000034883"/>
    </source>
</evidence>